<proteinExistence type="inferred from homology"/>
<dbReference type="PROSITE" id="PS50110">
    <property type="entry name" value="RESPONSE_REGULATORY"/>
    <property type="match status" value="2"/>
</dbReference>
<dbReference type="SMART" id="SM00086">
    <property type="entry name" value="PAC"/>
    <property type="match status" value="2"/>
</dbReference>
<dbReference type="PRINTS" id="PR00344">
    <property type="entry name" value="BCTRLSENSOR"/>
</dbReference>
<keyword evidence="6 19" id="KW-0597">Phosphoprotein</keyword>
<dbReference type="EC" id="2.7.13.3" evidence="4"/>
<dbReference type="Gene3D" id="3.30.565.10">
    <property type="entry name" value="Histidine kinase-like ATPase, C-terminal domain"/>
    <property type="match status" value="1"/>
</dbReference>
<comment type="catalytic activity">
    <reaction evidence="1">
        <text>ATP + protein L-histidine = ADP + protein N-phospho-L-histidine.</text>
        <dbReference type="EC" id="2.7.13.3"/>
    </reaction>
</comment>
<dbReference type="InterPro" id="IPR013655">
    <property type="entry name" value="PAS_fold_3"/>
</dbReference>
<dbReference type="InterPro" id="IPR000014">
    <property type="entry name" value="PAS"/>
</dbReference>
<dbReference type="SUPFAM" id="SSF47384">
    <property type="entry name" value="Homodimeric domain of signal transducing histidine kinase"/>
    <property type="match status" value="1"/>
</dbReference>
<feature type="domain" description="PAS" evidence="23">
    <location>
        <begin position="139"/>
        <end position="210"/>
    </location>
</feature>
<dbReference type="SMART" id="SM00073">
    <property type="entry name" value="HPT"/>
    <property type="match status" value="1"/>
</dbReference>
<dbReference type="CDD" id="cd00088">
    <property type="entry name" value="HPT"/>
    <property type="match status" value="1"/>
</dbReference>
<keyword evidence="13" id="KW-0902">Two-component regulatory system</keyword>
<dbReference type="SMART" id="SM00388">
    <property type="entry name" value="HisKA"/>
    <property type="match status" value="1"/>
</dbReference>
<dbReference type="InterPro" id="IPR036641">
    <property type="entry name" value="HPT_dom_sf"/>
</dbReference>
<dbReference type="InterPro" id="IPR011006">
    <property type="entry name" value="CheY-like_superfamily"/>
</dbReference>
<dbReference type="PROSITE" id="PS50109">
    <property type="entry name" value="HIS_KIN"/>
    <property type="match status" value="1"/>
</dbReference>
<dbReference type="FunFam" id="1.10.287.130:FF:000002">
    <property type="entry name" value="Two-component osmosensing histidine kinase"/>
    <property type="match status" value="1"/>
</dbReference>
<evidence type="ECO:0000313" key="27">
    <source>
        <dbReference type="Proteomes" id="UP000442707"/>
    </source>
</evidence>
<protein>
    <recommendedName>
        <fullName evidence="17">Circadian input-output histidine kinase CikA</fullName>
        <ecNumber evidence="4">2.7.13.3</ecNumber>
    </recommendedName>
    <alternativeName>
        <fullName evidence="16">Sensory/regulatory protein RpfC</fullName>
    </alternativeName>
</protein>
<comment type="subunit">
    <text evidence="15">At low DSF concentrations, interacts with RpfF.</text>
</comment>
<dbReference type="InterPro" id="IPR008207">
    <property type="entry name" value="Sig_transdc_His_kin_Hpt_dom"/>
</dbReference>
<feature type="domain" description="PAC" evidence="24">
    <location>
        <begin position="217"/>
        <end position="267"/>
    </location>
</feature>
<dbReference type="CDD" id="cd00082">
    <property type="entry name" value="HisKA"/>
    <property type="match status" value="1"/>
</dbReference>
<keyword evidence="9" id="KW-0547">Nucleotide-binding</keyword>
<dbReference type="InterPro" id="IPR004358">
    <property type="entry name" value="Sig_transdc_His_kin-like_C"/>
</dbReference>
<dbReference type="InterPro" id="IPR000700">
    <property type="entry name" value="PAS-assoc_C"/>
</dbReference>
<evidence type="ECO:0000256" key="10">
    <source>
        <dbReference type="ARBA" id="ARBA00022777"/>
    </source>
</evidence>
<evidence type="ECO:0000256" key="9">
    <source>
        <dbReference type="ARBA" id="ARBA00022741"/>
    </source>
</evidence>
<dbReference type="InterPro" id="IPR003661">
    <property type="entry name" value="HisK_dim/P_dom"/>
</dbReference>
<organism evidence="26 27">
    <name type="scientific">Streptomyces luteolifulvus</name>
    <dbReference type="NCBI Taxonomy" id="2615112"/>
    <lineage>
        <taxon>Bacteria</taxon>
        <taxon>Bacillati</taxon>
        <taxon>Actinomycetota</taxon>
        <taxon>Actinomycetes</taxon>
        <taxon>Kitasatosporales</taxon>
        <taxon>Streptomycetaceae</taxon>
        <taxon>Streptomyces</taxon>
    </lineage>
</organism>
<evidence type="ECO:0000256" key="2">
    <source>
        <dbReference type="ARBA" id="ARBA00004651"/>
    </source>
</evidence>
<dbReference type="SUPFAM" id="SSF52172">
    <property type="entry name" value="CheY-like"/>
    <property type="match status" value="2"/>
</dbReference>
<evidence type="ECO:0000256" key="19">
    <source>
        <dbReference type="PROSITE-ProRule" id="PRU00169"/>
    </source>
</evidence>
<dbReference type="Pfam" id="PF00989">
    <property type="entry name" value="PAS"/>
    <property type="match status" value="1"/>
</dbReference>
<evidence type="ECO:0000259" key="25">
    <source>
        <dbReference type="PROSITE" id="PS50894"/>
    </source>
</evidence>
<dbReference type="FunFam" id="3.30.565.10:FF:000010">
    <property type="entry name" value="Sensor histidine kinase RcsC"/>
    <property type="match status" value="1"/>
</dbReference>
<dbReference type="InterPro" id="IPR001789">
    <property type="entry name" value="Sig_transdc_resp-reg_receiver"/>
</dbReference>
<evidence type="ECO:0000256" key="8">
    <source>
        <dbReference type="ARBA" id="ARBA00022692"/>
    </source>
</evidence>
<dbReference type="SUPFAM" id="SSF55785">
    <property type="entry name" value="PYP-like sensor domain (PAS domain)"/>
    <property type="match status" value="2"/>
</dbReference>
<dbReference type="GO" id="GO:0000155">
    <property type="term" value="F:phosphorelay sensor kinase activity"/>
    <property type="evidence" value="ECO:0007669"/>
    <property type="project" value="InterPro"/>
</dbReference>
<dbReference type="Pfam" id="PF01627">
    <property type="entry name" value="Hpt"/>
    <property type="match status" value="1"/>
</dbReference>
<dbReference type="CDD" id="cd00130">
    <property type="entry name" value="PAS"/>
    <property type="match status" value="2"/>
</dbReference>
<keyword evidence="27" id="KW-1185">Reference proteome</keyword>
<evidence type="ECO:0000256" key="4">
    <source>
        <dbReference type="ARBA" id="ARBA00012438"/>
    </source>
</evidence>
<feature type="region of interest" description="Disordered" evidence="20">
    <location>
        <begin position="889"/>
        <end position="926"/>
    </location>
</feature>
<feature type="domain" description="Histidine kinase" evidence="21">
    <location>
        <begin position="285"/>
        <end position="509"/>
    </location>
</feature>
<dbReference type="NCBIfam" id="TIGR00229">
    <property type="entry name" value="sensory_box"/>
    <property type="match status" value="2"/>
</dbReference>
<dbReference type="Pfam" id="PF00072">
    <property type="entry name" value="Response_reg"/>
    <property type="match status" value="2"/>
</dbReference>
<feature type="domain" description="Response regulatory" evidence="22">
    <location>
        <begin position="529"/>
        <end position="649"/>
    </location>
</feature>
<dbReference type="Pfam" id="PF02518">
    <property type="entry name" value="HATPase_c"/>
    <property type="match status" value="1"/>
</dbReference>
<evidence type="ECO:0000256" key="3">
    <source>
        <dbReference type="ARBA" id="ARBA00006402"/>
    </source>
</evidence>
<dbReference type="CDD" id="cd17546">
    <property type="entry name" value="REC_hyHK_CKI1_RcsC-like"/>
    <property type="match status" value="2"/>
</dbReference>
<name>A0A6H9VAJ4_9ACTN</name>
<dbReference type="InterPro" id="IPR035965">
    <property type="entry name" value="PAS-like_dom_sf"/>
</dbReference>
<feature type="domain" description="PAS" evidence="23">
    <location>
        <begin position="14"/>
        <end position="84"/>
    </location>
</feature>
<keyword evidence="7" id="KW-0808">Transferase</keyword>
<dbReference type="Gene3D" id="3.30.450.20">
    <property type="entry name" value="PAS domain"/>
    <property type="match status" value="2"/>
</dbReference>
<dbReference type="PANTHER" id="PTHR45339">
    <property type="entry name" value="HYBRID SIGNAL TRANSDUCTION HISTIDINE KINASE J"/>
    <property type="match status" value="1"/>
</dbReference>
<evidence type="ECO:0000259" key="24">
    <source>
        <dbReference type="PROSITE" id="PS50113"/>
    </source>
</evidence>
<dbReference type="InterPro" id="IPR005467">
    <property type="entry name" value="His_kinase_dom"/>
</dbReference>
<feature type="domain" description="HPt" evidence="25">
    <location>
        <begin position="821"/>
        <end position="917"/>
    </location>
</feature>
<dbReference type="GO" id="GO:0005524">
    <property type="term" value="F:ATP binding"/>
    <property type="evidence" value="ECO:0007669"/>
    <property type="project" value="UniProtKB-KW"/>
</dbReference>
<evidence type="ECO:0000256" key="6">
    <source>
        <dbReference type="ARBA" id="ARBA00022553"/>
    </source>
</evidence>
<evidence type="ECO:0000256" key="16">
    <source>
        <dbReference type="ARBA" id="ARBA00068150"/>
    </source>
</evidence>
<dbReference type="Gene3D" id="1.20.120.160">
    <property type="entry name" value="HPT domain"/>
    <property type="match status" value="1"/>
</dbReference>
<comment type="similarity">
    <text evidence="3">In the N-terminal section; belongs to the phytochrome family.</text>
</comment>
<dbReference type="InterPro" id="IPR036890">
    <property type="entry name" value="HATPase_C_sf"/>
</dbReference>
<dbReference type="EMBL" id="VZRB01000002">
    <property type="protein sequence ID" value="KAB1150054.1"/>
    <property type="molecule type" value="Genomic_DNA"/>
</dbReference>
<sequence length="926" mass="101500">MAPSDPPRQYAADDEERFRLLEKNSPDMVFRRTVDGVYLEVSAAGALLLGRPVEQIVGTSAESWVHPGDAEEFEWAERDLRRDGRVVVCLRLRHADGHWMWVEDTCWVVRDAAGEPQEVRGFLREAEGQRRREEALRLLQEQARSVIDTARDAFVSIDEDGLVIDWNQSAERLFGYSHREVMGRPLADTLIPERYRSAHLAGLARVLSGGESHVLGRRIELSALHRDGHEIPVELAVWRLKSAKARCFNAFLRDITERKQTEVALAQARDQAIAASQAKSQFVASMSHEIRTPMNGVIGLSNLLLGTELDPEQRRYAEGIQSAGSALLSLINDILDFSKLEAGKLELEEVAFSPQLMVEEVIALVAQTAQARGLELLSDFHPQLPAMVLGDSGRLRQILLNLASNAVKFTESGEVVIRVRPASAQPSAQSAPWLHFEVTDTGIGIAEADQKRMFDAFSQADASTTRRYGGTGLGLAICRRLTEAMGGSIGVNSRSGEGSTFWFTVPVRTPDTPQPPQEAAQPVVLRGLRALIVDDNDTNRLILDTQLRRWHMHTTTVAGGPQALVALHEAAAAGRLFDLALLDMQMPDMDGLELARRITTDQKLGRVPLVLLTSGPPLPAAELTAAGIARSLAKPVQQSQLMDALTEIVTHRSPAAAATPAPAERPPAHRGHLLLVEDNDINQMVAQGILTRLGYSADVAADGLQALQLLGEHPYQAVLMDCHMPRMDGYSATRELRRRERNSGRHVPVIAMTADALAEDRDRCLAAGMDDYISKPVSAEELEHALVRWAHPAGPAADEDDLRISIEQRLDELRGSGTPAENDLVDRLVDHFLTRAPELTSALFHALDRHDSSEIAEKAHSLKGAAGNIGAQSLADCCQDLEQAARGGAPTQLAETAPRLQAELDRTCRTIETLRSRPPGRGRDED</sequence>
<evidence type="ECO:0000256" key="7">
    <source>
        <dbReference type="ARBA" id="ARBA00022679"/>
    </source>
</evidence>
<dbReference type="PROSITE" id="PS50112">
    <property type="entry name" value="PAS"/>
    <property type="match status" value="2"/>
</dbReference>
<dbReference type="Pfam" id="PF08447">
    <property type="entry name" value="PAS_3"/>
    <property type="match status" value="1"/>
</dbReference>
<dbReference type="InterPro" id="IPR001610">
    <property type="entry name" value="PAC"/>
</dbReference>
<evidence type="ECO:0000256" key="18">
    <source>
        <dbReference type="PROSITE-ProRule" id="PRU00110"/>
    </source>
</evidence>
<dbReference type="SMART" id="SM00091">
    <property type="entry name" value="PAS"/>
    <property type="match status" value="2"/>
</dbReference>
<dbReference type="SUPFAM" id="SSF55874">
    <property type="entry name" value="ATPase domain of HSP90 chaperone/DNA topoisomerase II/histidine kinase"/>
    <property type="match status" value="1"/>
</dbReference>
<dbReference type="Gene3D" id="3.40.50.2300">
    <property type="match status" value="2"/>
</dbReference>
<dbReference type="AlphaFoldDB" id="A0A6H9VAJ4"/>
<reference evidence="26 27" key="1">
    <citation type="submission" date="2019-09" db="EMBL/GenBank/DDBJ databases">
        <title>Screening of Novel Bioactive Compounds from Soil-Associated.</title>
        <authorList>
            <person name="Zhao S."/>
        </authorList>
    </citation>
    <scope>NUCLEOTIDE SEQUENCE [LARGE SCALE GENOMIC DNA]</scope>
    <source>
        <strain evidence="26 27">HIT-DPA4</strain>
    </source>
</reference>
<dbReference type="GO" id="GO:0006355">
    <property type="term" value="P:regulation of DNA-templated transcription"/>
    <property type="evidence" value="ECO:0007669"/>
    <property type="project" value="InterPro"/>
</dbReference>
<dbReference type="PANTHER" id="PTHR45339:SF1">
    <property type="entry name" value="HYBRID SIGNAL TRANSDUCTION HISTIDINE KINASE J"/>
    <property type="match status" value="1"/>
</dbReference>
<keyword evidence="5" id="KW-1003">Cell membrane</keyword>
<dbReference type="SMART" id="SM00387">
    <property type="entry name" value="HATPase_c"/>
    <property type="match status" value="1"/>
</dbReference>
<dbReference type="Gene3D" id="1.10.287.130">
    <property type="match status" value="1"/>
</dbReference>
<dbReference type="PROSITE" id="PS50894">
    <property type="entry name" value="HPT"/>
    <property type="match status" value="1"/>
</dbReference>
<evidence type="ECO:0000256" key="17">
    <source>
        <dbReference type="ARBA" id="ARBA00074306"/>
    </source>
</evidence>
<keyword evidence="14" id="KW-0472">Membrane</keyword>
<dbReference type="InterPro" id="IPR003594">
    <property type="entry name" value="HATPase_dom"/>
</dbReference>
<feature type="modified residue" description="Phosphohistidine" evidence="18">
    <location>
        <position position="860"/>
    </location>
</feature>
<dbReference type="GO" id="GO:0005886">
    <property type="term" value="C:plasma membrane"/>
    <property type="evidence" value="ECO:0007669"/>
    <property type="project" value="UniProtKB-SubCell"/>
</dbReference>
<evidence type="ECO:0000313" key="26">
    <source>
        <dbReference type="EMBL" id="KAB1150054.1"/>
    </source>
</evidence>
<evidence type="ECO:0000256" key="15">
    <source>
        <dbReference type="ARBA" id="ARBA00064003"/>
    </source>
</evidence>
<evidence type="ECO:0000256" key="20">
    <source>
        <dbReference type="SAM" id="MobiDB-lite"/>
    </source>
</evidence>
<dbReference type="InterPro" id="IPR013767">
    <property type="entry name" value="PAS_fold"/>
</dbReference>
<evidence type="ECO:0000256" key="5">
    <source>
        <dbReference type="ARBA" id="ARBA00022475"/>
    </source>
</evidence>
<accession>A0A6H9VAJ4</accession>
<dbReference type="CDD" id="cd16922">
    <property type="entry name" value="HATPase_EvgS-ArcB-TorS-like"/>
    <property type="match status" value="1"/>
</dbReference>
<evidence type="ECO:0000259" key="21">
    <source>
        <dbReference type="PROSITE" id="PS50109"/>
    </source>
</evidence>
<gene>
    <name evidence="26" type="ORF">F7R91_04390</name>
</gene>
<feature type="modified residue" description="4-aspartylphosphate" evidence="19">
    <location>
        <position position="583"/>
    </location>
</feature>
<dbReference type="SUPFAM" id="SSF47226">
    <property type="entry name" value="Histidine-containing phosphotransfer domain, HPT domain"/>
    <property type="match status" value="1"/>
</dbReference>
<evidence type="ECO:0000256" key="14">
    <source>
        <dbReference type="ARBA" id="ARBA00023136"/>
    </source>
</evidence>
<dbReference type="PROSITE" id="PS50113">
    <property type="entry name" value="PAC"/>
    <property type="match status" value="1"/>
</dbReference>
<dbReference type="Proteomes" id="UP000442707">
    <property type="component" value="Unassembled WGS sequence"/>
</dbReference>
<dbReference type="SMART" id="SM00448">
    <property type="entry name" value="REC"/>
    <property type="match status" value="2"/>
</dbReference>
<evidence type="ECO:0000256" key="1">
    <source>
        <dbReference type="ARBA" id="ARBA00000085"/>
    </source>
</evidence>
<dbReference type="Pfam" id="PF00512">
    <property type="entry name" value="HisKA"/>
    <property type="match status" value="1"/>
</dbReference>
<dbReference type="RefSeq" id="WP_150944615.1">
    <property type="nucleotide sequence ID" value="NZ_VZRB01000002.1"/>
</dbReference>
<comment type="caution">
    <text evidence="26">The sequence shown here is derived from an EMBL/GenBank/DDBJ whole genome shotgun (WGS) entry which is preliminary data.</text>
</comment>
<dbReference type="InterPro" id="IPR036097">
    <property type="entry name" value="HisK_dim/P_sf"/>
</dbReference>
<evidence type="ECO:0000256" key="13">
    <source>
        <dbReference type="ARBA" id="ARBA00023012"/>
    </source>
</evidence>
<evidence type="ECO:0000259" key="23">
    <source>
        <dbReference type="PROSITE" id="PS50112"/>
    </source>
</evidence>
<feature type="compositionally biased region" description="Basic and acidic residues" evidence="20">
    <location>
        <begin position="902"/>
        <end position="926"/>
    </location>
</feature>
<comment type="subcellular location">
    <subcellularLocation>
        <location evidence="2">Cell membrane</location>
        <topology evidence="2">Multi-pass membrane protein</topology>
    </subcellularLocation>
</comment>
<evidence type="ECO:0000259" key="22">
    <source>
        <dbReference type="PROSITE" id="PS50110"/>
    </source>
</evidence>
<feature type="modified residue" description="4-aspartylphosphate" evidence="19">
    <location>
        <position position="721"/>
    </location>
</feature>
<keyword evidence="11" id="KW-0067">ATP-binding</keyword>
<evidence type="ECO:0000256" key="11">
    <source>
        <dbReference type="ARBA" id="ARBA00022840"/>
    </source>
</evidence>
<keyword evidence="10" id="KW-0418">Kinase</keyword>
<evidence type="ECO:0000256" key="12">
    <source>
        <dbReference type="ARBA" id="ARBA00022989"/>
    </source>
</evidence>
<feature type="domain" description="Response regulatory" evidence="22">
    <location>
        <begin position="672"/>
        <end position="790"/>
    </location>
</feature>
<keyword evidence="8" id="KW-0812">Transmembrane</keyword>
<keyword evidence="12" id="KW-1133">Transmembrane helix</keyword>